<accession>A0A1D2VN52</accession>
<sequence length="156" mass="18582">MKLLKNDYTDKDISYLIASLPNRIITGFEIILIIFYYTKEKCLKPKRKIITNLKLKNQNLTKFATHENILRLKTEKNKELKSQHLKSMKKGIKMVNLNDELIEVKAEIDTYKNSFNQLNDLCNKTAEANQFLKDHIEYLKKHYQQLIFNLQTQQEM</sequence>
<feature type="coiled-coil region" evidence="1">
    <location>
        <begin position="94"/>
        <end position="121"/>
    </location>
</feature>
<dbReference type="RefSeq" id="XP_020049349.1">
    <property type="nucleotide sequence ID" value="XM_020192692.1"/>
</dbReference>
<evidence type="ECO:0000313" key="3">
    <source>
        <dbReference type="EMBL" id="ODV63042.1"/>
    </source>
</evidence>
<keyword evidence="2" id="KW-1133">Transmembrane helix</keyword>
<keyword evidence="4" id="KW-1185">Reference proteome</keyword>
<dbReference type="AlphaFoldDB" id="A0A1D2VN52"/>
<dbReference type="GeneID" id="30966328"/>
<protein>
    <submittedName>
        <fullName evidence="3">Uncharacterized protein</fullName>
    </submittedName>
</protein>
<dbReference type="Proteomes" id="UP000095038">
    <property type="component" value="Unassembled WGS sequence"/>
</dbReference>
<dbReference type="InParanoid" id="A0A1D2VN52"/>
<organism evidence="3 4">
    <name type="scientific">Ascoidea rubescens DSM 1968</name>
    <dbReference type="NCBI Taxonomy" id="1344418"/>
    <lineage>
        <taxon>Eukaryota</taxon>
        <taxon>Fungi</taxon>
        <taxon>Dikarya</taxon>
        <taxon>Ascomycota</taxon>
        <taxon>Saccharomycotina</taxon>
        <taxon>Saccharomycetes</taxon>
        <taxon>Ascoideaceae</taxon>
        <taxon>Ascoidea</taxon>
    </lineage>
</organism>
<proteinExistence type="predicted"/>
<dbReference type="EMBL" id="KV454476">
    <property type="protein sequence ID" value="ODV63042.1"/>
    <property type="molecule type" value="Genomic_DNA"/>
</dbReference>
<evidence type="ECO:0000256" key="2">
    <source>
        <dbReference type="SAM" id="Phobius"/>
    </source>
</evidence>
<gene>
    <name evidence="3" type="ORF">ASCRUDRAFT_74451</name>
</gene>
<name>A0A1D2VN52_9ASCO</name>
<keyword evidence="2" id="KW-0472">Membrane</keyword>
<reference evidence="4" key="1">
    <citation type="submission" date="2016-05" db="EMBL/GenBank/DDBJ databases">
        <title>Comparative genomics of biotechnologically important yeasts.</title>
        <authorList>
            <consortium name="DOE Joint Genome Institute"/>
            <person name="Riley R."/>
            <person name="Haridas S."/>
            <person name="Wolfe K.H."/>
            <person name="Lopes M.R."/>
            <person name="Hittinger C.T."/>
            <person name="Goker M."/>
            <person name="Salamov A."/>
            <person name="Wisecaver J."/>
            <person name="Long T.M."/>
            <person name="Aerts A.L."/>
            <person name="Barry K."/>
            <person name="Choi C."/>
            <person name="Clum A."/>
            <person name="Coughlan A.Y."/>
            <person name="Deshpande S."/>
            <person name="Douglass A.P."/>
            <person name="Hanson S.J."/>
            <person name="Klenk H.-P."/>
            <person name="Labutti K."/>
            <person name="Lapidus A."/>
            <person name="Lindquist E."/>
            <person name="Lipzen A."/>
            <person name="Meier-Kolthoff J.P."/>
            <person name="Ohm R.A."/>
            <person name="Otillar R.P."/>
            <person name="Pangilinan J."/>
            <person name="Peng Y."/>
            <person name="Rokas A."/>
            <person name="Rosa C.A."/>
            <person name="Scheuner C."/>
            <person name="Sibirny A.A."/>
            <person name="Slot J.C."/>
            <person name="Stielow J.B."/>
            <person name="Sun H."/>
            <person name="Kurtzman C.P."/>
            <person name="Blackwell M."/>
            <person name="Grigoriev I.V."/>
            <person name="Jeffries T.W."/>
        </authorList>
    </citation>
    <scope>NUCLEOTIDE SEQUENCE [LARGE SCALE GENOMIC DNA]</scope>
    <source>
        <strain evidence="4">DSM 1968</strain>
    </source>
</reference>
<evidence type="ECO:0000313" key="4">
    <source>
        <dbReference type="Proteomes" id="UP000095038"/>
    </source>
</evidence>
<feature type="transmembrane region" description="Helical" evidence="2">
    <location>
        <begin position="20"/>
        <end position="38"/>
    </location>
</feature>
<keyword evidence="1" id="KW-0175">Coiled coil</keyword>
<keyword evidence="2" id="KW-0812">Transmembrane</keyword>
<evidence type="ECO:0000256" key="1">
    <source>
        <dbReference type="SAM" id="Coils"/>
    </source>
</evidence>